<dbReference type="EMBL" id="RHHN01000048">
    <property type="protein sequence ID" value="RNB53160.1"/>
    <property type="molecule type" value="Genomic_DNA"/>
</dbReference>
<dbReference type="PANTHER" id="PTHR14969:SF13">
    <property type="entry name" value="AT30094P"/>
    <property type="match status" value="1"/>
</dbReference>
<feature type="transmembrane region" description="Helical" evidence="1">
    <location>
        <begin position="55"/>
        <end position="81"/>
    </location>
</feature>
<proteinExistence type="predicted"/>
<keyword evidence="6" id="KW-1185">Reference proteome</keyword>
<evidence type="ECO:0000313" key="4">
    <source>
        <dbReference type="EMBL" id="RNB53160.1"/>
    </source>
</evidence>
<reference evidence="4 5" key="1">
    <citation type="submission" date="2018-10" db="EMBL/GenBank/DDBJ databases">
        <title>Phylogenomics of Brevibacillus.</title>
        <authorList>
            <person name="Dunlap C."/>
        </authorList>
    </citation>
    <scope>NUCLEOTIDE SEQUENCE [LARGE SCALE GENOMIC DNA]</scope>
    <source>
        <strain evidence="4 5">NRRL NRS 1219</strain>
    </source>
</reference>
<dbReference type="Proteomes" id="UP000276178">
    <property type="component" value="Unassembled WGS sequence"/>
</dbReference>
<evidence type="ECO:0000313" key="6">
    <source>
        <dbReference type="Proteomes" id="UP000317180"/>
    </source>
</evidence>
<protein>
    <submittedName>
        <fullName evidence="4">Phosphatase PAP2 family protein</fullName>
    </submittedName>
</protein>
<feature type="transmembrane region" description="Helical" evidence="1">
    <location>
        <begin position="163"/>
        <end position="180"/>
    </location>
</feature>
<sequence length="222" mass="24704">MKWTAKESGLIVCGIVFAVLGAWMFRQYIAGEVAGMDQAAFAFFADVRSEAATTFFQMLTLLGNATTLAPLGVVLVAAFFFKGHKLEAVVVLLTLGVSEVANELLKLMFARPRPSGFNLIELPDSFSFPSGHAMIAPCFYLMLALLIARWYQEKSWSAYIQPIALVVVVLLAASRVYLGVHYLSDVLTGFCLSLCWYFLVRWGYERRLGRRDSVVDPIPQSR</sequence>
<dbReference type="AlphaFoldDB" id="A0A3M8APQ9"/>
<dbReference type="Gene3D" id="1.20.144.10">
    <property type="entry name" value="Phosphatidic acid phosphatase type 2/haloperoxidase"/>
    <property type="match status" value="2"/>
</dbReference>
<dbReference type="EMBL" id="BJOD01000001">
    <property type="protein sequence ID" value="GED24197.1"/>
    <property type="molecule type" value="Genomic_DNA"/>
</dbReference>
<accession>A0A3M8APQ9</accession>
<dbReference type="InterPro" id="IPR000326">
    <property type="entry name" value="PAP2/HPO"/>
</dbReference>
<dbReference type="Proteomes" id="UP000317180">
    <property type="component" value="Unassembled WGS sequence"/>
</dbReference>
<feature type="transmembrane region" description="Helical" evidence="1">
    <location>
        <begin position="130"/>
        <end position="151"/>
    </location>
</feature>
<dbReference type="SMART" id="SM00014">
    <property type="entry name" value="acidPPc"/>
    <property type="match status" value="1"/>
</dbReference>
<keyword evidence="1" id="KW-0472">Membrane</keyword>
<dbReference type="OrthoDB" id="9789113at2"/>
<dbReference type="GeneID" id="82812150"/>
<dbReference type="RefSeq" id="WP_122953107.1">
    <property type="nucleotide sequence ID" value="NZ_BJOD01000001.1"/>
</dbReference>
<evidence type="ECO:0000313" key="3">
    <source>
        <dbReference type="EMBL" id="GED24197.1"/>
    </source>
</evidence>
<keyword evidence="1" id="KW-0812">Transmembrane</keyword>
<dbReference type="SUPFAM" id="SSF48317">
    <property type="entry name" value="Acid phosphatase/Vanadium-dependent haloperoxidase"/>
    <property type="match status" value="1"/>
</dbReference>
<feature type="transmembrane region" description="Helical" evidence="1">
    <location>
        <begin position="186"/>
        <end position="204"/>
    </location>
</feature>
<dbReference type="InterPro" id="IPR036938">
    <property type="entry name" value="PAP2/HPO_sf"/>
</dbReference>
<gene>
    <name evidence="3" type="ORF">BAG01nite_02990</name>
    <name evidence="4" type="ORF">EB820_16325</name>
</gene>
<evidence type="ECO:0000313" key="5">
    <source>
        <dbReference type="Proteomes" id="UP000276178"/>
    </source>
</evidence>
<feature type="transmembrane region" description="Helical" evidence="1">
    <location>
        <begin position="88"/>
        <end position="110"/>
    </location>
</feature>
<reference evidence="3 6" key="2">
    <citation type="submission" date="2019-06" db="EMBL/GenBank/DDBJ databases">
        <title>Whole genome shotgun sequence of Brevibacillus agri NBRC 15538.</title>
        <authorList>
            <person name="Hosoyama A."/>
            <person name="Uohara A."/>
            <person name="Ohji S."/>
            <person name="Ichikawa N."/>
        </authorList>
    </citation>
    <scope>NUCLEOTIDE SEQUENCE [LARGE SCALE GENOMIC DNA]</scope>
    <source>
        <strain evidence="3 6">NBRC 15538</strain>
    </source>
</reference>
<evidence type="ECO:0000256" key="1">
    <source>
        <dbReference type="SAM" id="Phobius"/>
    </source>
</evidence>
<dbReference type="CDD" id="cd03392">
    <property type="entry name" value="PAP2_like_2"/>
    <property type="match status" value="1"/>
</dbReference>
<dbReference type="Pfam" id="PF01569">
    <property type="entry name" value="PAP2"/>
    <property type="match status" value="1"/>
</dbReference>
<comment type="caution">
    <text evidence="4">The sequence shown here is derived from an EMBL/GenBank/DDBJ whole genome shotgun (WGS) entry which is preliminary data.</text>
</comment>
<keyword evidence="1" id="KW-1133">Transmembrane helix</keyword>
<organism evidence="4 5">
    <name type="scientific">Brevibacillus agri</name>
    <dbReference type="NCBI Taxonomy" id="51101"/>
    <lineage>
        <taxon>Bacteria</taxon>
        <taxon>Bacillati</taxon>
        <taxon>Bacillota</taxon>
        <taxon>Bacilli</taxon>
        <taxon>Bacillales</taxon>
        <taxon>Paenibacillaceae</taxon>
        <taxon>Brevibacillus</taxon>
    </lineage>
</organism>
<name>A0A3M8APQ9_9BACL</name>
<evidence type="ECO:0000259" key="2">
    <source>
        <dbReference type="SMART" id="SM00014"/>
    </source>
</evidence>
<dbReference type="PANTHER" id="PTHR14969">
    <property type="entry name" value="SPHINGOSINE-1-PHOSPHATE PHOSPHOHYDROLASE"/>
    <property type="match status" value="1"/>
</dbReference>
<feature type="domain" description="Phosphatidic acid phosphatase type 2/haloperoxidase" evidence="2">
    <location>
        <begin position="88"/>
        <end position="201"/>
    </location>
</feature>